<sequence>MKIRKVEISKFRSIESGSFDVEDILGIVGQNNSGKTAILRALNSFFNPQIELQYYFSGVNLYSTNRAIPKIIISFANVPNKVIYTPYIVNDIIKIKQEFNKTRGKLEYFVFNNGTFEIAQDNLVNELNLDVQFVLIPTDRTAEFYQRNGESVLRELLKVFFANHTAKRDTLTPKVKDAFDYLNKNALKKVAQGIEGRYLTNKGFEFKIGTNIPISFELFLNDLEILINEDGKEFNIKDCGSGIQSLVAIAIYRYLAELKHTNFIIGLEEPETNLHPQGQKELIYTLFDQVQNSNIQVLFTTHSTILVDQLDHTKILLIRKVKDNQRAFKSKLLQLRDDFWIHYNLQRLQYDKFHKFRNSEFFFANHVLVTESTIDSGVFSTLLENKGVKIERKGISILQLDGVTSLKYAYYLLRDLEIPKTIIIDKDFFFNYQNGEKSNSRYGSGFFNYQTIFKNETLINEIFHHQNSRQQLELLLTSNHSRALDISERYDVICMKYNLEMDLVASTIAQNLIYNFLNVPIANRNTNEILNIREKSLKKLETLLHVINNLPHKNLPNSYKRLLKRIKEL</sequence>
<evidence type="ECO:0000313" key="4">
    <source>
        <dbReference type="Proteomes" id="UP001165488"/>
    </source>
</evidence>
<evidence type="ECO:0000259" key="1">
    <source>
        <dbReference type="Pfam" id="PF13175"/>
    </source>
</evidence>
<proteinExistence type="predicted"/>
<dbReference type="PANTHER" id="PTHR43581:SF4">
    <property type="entry name" value="ATP_GTP PHOSPHATASE"/>
    <property type="match status" value="1"/>
</dbReference>
<keyword evidence="4" id="KW-1185">Reference proteome</keyword>
<dbReference type="Gene3D" id="3.40.50.300">
    <property type="entry name" value="P-loop containing nucleotide triphosphate hydrolases"/>
    <property type="match status" value="1"/>
</dbReference>
<protein>
    <submittedName>
        <fullName evidence="3">AAA family ATPase</fullName>
    </submittedName>
</protein>
<dbReference type="InterPro" id="IPR027417">
    <property type="entry name" value="P-loop_NTPase"/>
</dbReference>
<dbReference type="InterPro" id="IPR041685">
    <property type="entry name" value="AAA_GajA/Old/RecF-like"/>
</dbReference>
<evidence type="ECO:0000259" key="2">
    <source>
        <dbReference type="Pfam" id="PF20469"/>
    </source>
</evidence>
<dbReference type="InterPro" id="IPR051396">
    <property type="entry name" value="Bact_Antivir_Def_Nuclease"/>
</dbReference>
<feature type="domain" description="Endonuclease GajA/Old nuclease/RecF-like AAA" evidence="1">
    <location>
        <begin position="135"/>
        <end position="307"/>
    </location>
</feature>
<name>A0ABS9UMB9_9BACT</name>
<dbReference type="InterPro" id="IPR034139">
    <property type="entry name" value="TOPRIM_OLD"/>
</dbReference>
<dbReference type="RefSeq" id="WP_241274255.1">
    <property type="nucleotide sequence ID" value="NZ_JAKZGS010000004.1"/>
</dbReference>
<accession>A0ABS9UMB9</accession>
<feature type="domain" description="OLD protein-like TOPRIM" evidence="2">
    <location>
        <begin position="362"/>
        <end position="427"/>
    </location>
</feature>
<dbReference type="PANTHER" id="PTHR43581">
    <property type="entry name" value="ATP/GTP PHOSPHATASE"/>
    <property type="match status" value="1"/>
</dbReference>
<organism evidence="3 4">
    <name type="scientific">Belliella calami</name>
    <dbReference type="NCBI Taxonomy" id="2923436"/>
    <lineage>
        <taxon>Bacteria</taxon>
        <taxon>Pseudomonadati</taxon>
        <taxon>Bacteroidota</taxon>
        <taxon>Cytophagia</taxon>
        <taxon>Cytophagales</taxon>
        <taxon>Cyclobacteriaceae</taxon>
        <taxon>Belliella</taxon>
    </lineage>
</organism>
<dbReference type="Pfam" id="PF20469">
    <property type="entry name" value="OLD-like_TOPRIM"/>
    <property type="match status" value="1"/>
</dbReference>
<comment type="caution">
    <text evidence="3">The sequence shown here is derived from an EMBL/GenBank/DDBJ whole genome shotgun (WGS) entry which is preliminary data.</text>
</comment>
<gene>
    <name evidence="3" type="ORF">MM236_07080</name>
</gene>
<dbReference type="Proteomes" id="UP001165488">
    <property type="component" value="Unassembled WGS sequence"/>
</dbReference>
<dbReference type="EMBL" id="JAKZGS010000004">
    <property type="protein sequence ID" value="MCH7397743.1"/>
    <property type="molecule type" value="Genomic_DNA"/>
</dbReference>
<dbReference type="SUPFAM" id="SSF52540">
    <property type="entry name" value="P-loop containing nucleoside triphosphate hydrolases"/>
    <property type="match status" value="1"/>
</dbReference>
<reference evidence="3" key="1">
    <citation type="submission" date="2022-03" db="EMBL/GenBank/DDBJ databases">
        <title>De novo assembled genomes of Belliella spp. (Cyclobacteriaceae) strains.</title>
        <authorList>
            <person name="Szabo A."/>
            <person name="Korponai K."/>
            <person name="Felfoldi T."/>
        </authorList>
    </citation>
    <scope>NUCLEOTIDE SEQUENCE</scope>
    <source>
        <strain evidence="3">DSM 107340</strain>
    </source>
</reference>
<evidence type="ECO:0000313" key="3">
    <source>
        <dbReference type="EMBL" id="MCH7397743.1"/>
    </source>
</evidence>
<dbReference type="Pfam" id="PF13175">
    <property type="entry name" value="AAA_15"/>
    <property type="match status" value="2"/>
</dbReference>
<feature type="domain" description="Endonuclease GajA/Old nuclease/RecF-like AAA" evidence="1">
    <location>
        <begin position="1"/>
        <end position="131"/>
    </location>
</feature>